<sequence length="124" mass="14562">MNSLLLFSLLTLFVVAFANEQYTDRYDNINIDEILSNKRLLTSYIKCILDKGRCTPEGKELKLHIKDGMQNSCSKCTDFQKNGARKVVKYIRANEKESWEEMKKKYDPKDEYKEKYEAFLAAEN</sequence>
<organism evidence="2">
    <name type="scientific">Papilio xuthus</name>
    <name type="common">Asian swallowtail butterfly</name>
    <dbReference type="NCBI Taxonomy" id="66420"/>
    <lineage>
        <taxon>Eukaryota</taxon>
        <taxon>Metazoa</taxon>
        <taxon>Ecdysozoa</taxon>
        <taxon>Arthropoda</taxon>
        <taxon>Hexapoda</taxon>
        <taxon>Insecta</taxon>
        <taxon>Pterygota</taxon>
        <taxon>Neoptera</taxon>
        <taxon>Endopterygota</taxon>
        <taxon>Lepidoptera</taxon>
        <taxon>Glossata</taxon>
        <taxon>Ditrysia</taxon>
        <taxon>Papilionoidea</taxon>
        <taxon>Papilionidae</taxon>
        <taxon>Papilioninae</taxon>
        <taxon>Papilio</taxon>
    </lineage>
</organism>
<dbReference type="InterPro" id="IPR036682">
    <property type="entry name" value="OS_D_A10/PebIII_sf"/>
</dbReference>
<keyword evidence="1" id="KW-0732">Signal</keyword>
<feature type="chain" id="PRO_5042613714" evidence="1">
    <location>
        <begin position="19"/>
        <end position="124"/>
    </location>
</feature>
<dbReference type="Pfam" id="PF03392">
    <property type="entry name" value="OS-D"/>
    <property type="match status" value="1"/>
</dbReference>
<proteinExistence type="predicted"/>
<dbReference type="KEGG" id="pxu:106114236"/>
<feature type="signal peptide" evidence="1">
    <location>
        <begin position="1"/>
        <end position="18"/>
    </location>
</feature>
<gene>
    <name evidence="2" type="primary">LOC106114236</name>
</gene>
<reference evidence="2" key="1">
    <citation type="submission" date="2025-08" db="UniProtKB">
        <authorList>
            <consortium name="RefSeq"/>
        </authorList>
    </citation>
    <scope>IDENTIFICATION</scope>
</reference>
<evidence type="ECO:0000313" key="2">
    <source>
        <dbReference type="RefSeq" id="XP_013162807.1"/>
    </source>
</evidence>
<dbReference type="PANTHER" id="PTHR11257">
    <property type="entry name" value="CHEMOSENSORY PROTEIN-RELATED"/>
    <property type="match status" value="1"/>
</dbReference>
<dbReference type="Proteomes" id="UP000694872">
    <property type="component" value="Unplaced"/>
</dbReference>
<dbReference type="RefSeq" id="XP_013162807.1">
    <property type="nucleotide sequence ID" value="XM_013307353.1"/>
</dbReference>
<dbReference type="Gene3D" id="1.10.2080.10">
    <property type="entry name" value="Insect odorant-binding protein A10/Ejaculatory bulb-specific protein 3"/>
    <property type="match status" value="1"/>
</dbReference>
<dbReference type="InterPro" id="IPR005055">
    <property type="entry name" value="A10/PebIII"/>
</dbReference>
<dbReference type="PANTHER" id="PTHR11257:SF13">
    <property type="entry name" value="GEO07322P1"/>
    <property type="match status" value="1"/>
</dbReference>
<evidence type="ECO:0000256" key="1">
    <source>
        <dbReference type="SAM" id="SignalP"/>
    </source>
</evidence>
<name>A0AAJ6Z0X3_PAPXU</name>
<dbReference type="AlphaFoldDB" id="A0AAJ6Z0X3"/>
<protein>
    <submittedName>
        <fullName evidence="2">Ejaculatory bulb-specific protein 3-like</fullName>
    </submittedName>
</protein>
<accession>A0AAJ6Z0X3</accession>
<dbReference type="SUPFAM" id="SSF100910">
    <property type="entry name" value="Chemosensory protein Csp2"/>
    <property type="match status" value="1"/>
</dbReference>